<comment type="subcellular location">
    <subcellularLocation>
        <location evidence="1">Cell membrane</location>
        <topology evidence="1">Multi-pass membrane protein</topology>
    </subcellularLocation>
</comment>
<feature type="transmembrane region" description="Helical" evidence="6">
    <location>
        <begin position="519"/>
        <end position="542"/>
    </location>
</feature>
<organism evidence="7">
    <name type="scientific">Tolypothrix bouteillei VB521301</name>
    <dbReference type="NCBI Taxonomy" id="1479485"/>
    <lineage>
        <taxon>Bacteria</taxon>
        <taxon>Bacillati</taxon>
        <taxon>Cyanobacteriota</taxon>
        <taxon>Cyanophyceae</taxon>
        <taxon>Nostocales</taxon>
        <taxon>Tolypothrichaceae</taxon>
        <taxon>Tolypothrix</taxon>
    </lineage>
</organism>
<dbReference type="GO" id="GO:0005886">
    <property type="term" value="C:plasma membrane"/>
    <property type="evidence" value="ECO:0007669"/>
    <property type="project" value="UniProtKB-SubCell"/>
</dbReference>
<feature type="transmembrane region" description="Helical" evidence="6">
    <location>
        <begin position="9"/>
        <end position="28"/>
    </location>
</feature>
<dbReference type="PANTHER" id="PTHR30509:SF9">
    <property type="entry name" value="MULTIDRUG RESISTANCE PROTEIN MDTO"/>
    <property type="match status" value="1"/>
</dbReference>
<keyword evidence="3 6" id="KW-0812">Transmembrane</keyword>
<evidence type="ECO:0000256" key="5">
    <source>
        <dbReference type="ARBA" id="ARBA00023136"/>
    </source>
</evidence>
<dbReference type="AlphaFoldDB" id="A0A0C1N210"/>
<feature type="transmembrane region" description="Helical" evidence="6">
    <location>
        <begin position="394"/>
        <end position="415"/>
    </location>
</feature>
<reference evidence="7" key="1">
    <citation type="journal article" date="2015" name="Genome Announc.">
        <title>Draft Genome Sequence of Tolypothrix boutellei Strain VB521301.</title>
        <authorList>
            <person name="Chandrababunaidu M.M."/>
            <person name="Singh D."/>
            <person name="Sen D."/>
            <person name="Bhan S."/>
            <person name="Das S."/>
            <person name="Gupta A."/>
            <person name="Adhikary S.P."/>
            <person name="Tripathy S."/>
        </authorList>
    </citation>
    <scope>NUCLEOTIDE SEQUENCE</scope>
    <source>
        <strain evidence="7">VB521301</strain>
    </source>
</reference>
<gene>
    <name evidence="7" type="ORF">DA73_0245255</name>
</gene>
<feature type="transmembrane region" description="Helical" evidence="6">
    <location>
        <begin position="34"/>
        <end position="50"/>
    </location>
</feature>
<dbReference type="PANTHER" id="PTHR30509">
    <property type="entry name" value="P-HYDROXYBENZOIC ACID EFFLUX PUMP SUBUNIT-RELATED"/>
    <property type="match status" value="1"/>
</dbReference>
<feature type="transmembrane region" description="Helical" evidence="6">
    <location>
        <begin position="111"/>
        <end position="129"/>
    </location>
</feature>
<dbReference type="EMBL" id="JHEG02000066">
    <property type="protein sequence ID" value="KIE06436.1"/>
    <property type="molecule type" value="Genomic_DNA"/>
</dbReference>
<sequence>MSLDTKQTLLIKQGFKFAIGATLLGMLFWRQSNLIYNFVYPIFGYVTVLVEPTMGSGINSGLGRLGGSVLGGFIAATLLKSFGIYQFGFFIIPSIAYILAALICETYKWQAAYSQATLIGMLIAMRSVGTSSEQDIWIYLRSRLIDNWIGIAVGIIVVLLFWPQDTRANLNNYLRQFLQDVPRLFHCIIKGYVISSQKLAEDGDIINKRQNLLSRIFKTTTVSVTSLARANQEIRSDKLVEENWSNIIESQNQLSRQLSEMLRLSATGSDRNLVEQFTDEFNQLAEHFDEAFDTLIALLNSKQPSQAPNFYFLEQDLSAITNKLNNLRSTGQIGQYSASEALRFYKFLQNLTGFIRELQQLKKKIIHKAEVSGFGKHKSFIKFPKRTPPSPKRILEIIGIGIAIGMVLAIIRHIQFPLPEIYSHIAEVIAISVMVTVIQPTKGRSIVIGMAATICLCITIIFIYIVVKCFGHSPFSSGIAFFVTYFTSAKLGFAPLARIGAMVVAVTVIKDTSLFFDEIVVAAFCSAVVGSALGVLIATVFMGGSSSNELESSLKQTFKQMGQLYQALVDPYFQDNGSEVDIAPLKKVISGAIAKHPLGIKMAGVEQGSSVLGVKHQKFWNFLINYEQKLFTQLGTLEDGVQQRIPASLKEKFLPELEAIAQTTSNIFNYIANAIAARVLLQSPQVSSLVQEIEAVEHQLLTLRVESREYSLEELIAFCTVFFTLKEIVGNLNQMSQDLPFYIQ</sequence>
<feature type="transmembrane region" description="Helical" evidence="6">
    <location>
        <begin position="421"/>
        <end position="438"/>
    </location>
</feature>
<comment type="caution">
    <text evidence="7">The sequence shown here is derived from an EMBL/GenBank/DDBJ whole genome shotgun (WGS) entry which is preliminary data.</text>
</comment>
<evidence type="ECO:0000256" key="2">
    <source>
        <dbReference type="ARBA" id="ARBA00022475"/>
    </source>
</evidence>
<protein>
    <submittedName>
        <fullName evidence="7">Membrane protein</fullName>
    </submittedName>
</protein>
<keyword evidence="4 6" id="KW-1133">Transmembrane helix</keyword>
<evidence type="ECO:0000313" key="7">
    <source>
        <dbReference type="EMBL" id="KIE06436.1"/>
    </source>
</evidence>
<accession>A0A0C1N210</accession>
<keyword evidence="2" id="KW-1003">Cell membrane</keyword>
<feature type="transmembrane region" description="Helical" evidence="6">
    <location>
        <begin position="445"/>
        <end position="467"/>
    </location>
</feature>
<keyword evidence="5 6" id="KW-0472">Membrane</keyword>
<evidence type="ECO:0000256" key="4">
    <source>
        <dbReference type="ARBA" id="ARBA00022989"/>
    </source>
</evidence>
<evidence type="ECO:0000256" key="6">
    <source>
        <dbReference type="SAM" id="Phobius"/>
    </source>
</evidence>
<dbReference type="STRING" id="1479485.DA73_0245255"/>
<name>A0A0C1N210_9CYAN</name>
<proteinExistence type="predicted"/>
<evidence type="ECO:0000256" key="3">
    <source>
        <dbReference type="ARBA" id="ARBA00022692"/>
    </source>
</evidence>
<feature type="transmembrane region" description="Helical" evidence="6">
    <location>
        <begin position="85"/>
        <end position="104"/>
    </location>
</feature>
<feature type="transmembrane region" description="Helical" evidence="6">
    <location>
        <begin position="479"/>
        <end position="507"/>
    </location>
</feature>
<evidence type="ECO:0000256" key="1">
    <source>
        <dbReference type="ARBA" id="ARBA00004651"/>
    </source>
</evidence>
<feature type="transmembrane region" description="Helical" evidence="6">
    <location>
        <begin position="144"/>
        <end position="162"/>
    </location>
</feature>